<organism evidence="2">
    <name type="scientific">Pongo abelii</name>
    <name type="common">Sumatran orangutan</name>
    <name type="synonym">Pongo pygmaeus abelii</name>
    <dbReference type="NCBI Taxonomy" id="9601"/>
    <lineage>
        <taxon>Eukaryota</taxon>
        <taxon>Metazoa</taxon>
        <taxon>Chordata</taxon>
        <taxon>Craniata</taxon>
        <taxon>Vertebrata</taxon>
        <taxon>Euteleostomi</taxon>
        <taxon>Mammalia</taxon>
        <taxon>Eutheria</taxon>
        <taxon>Euarchontoglires</taxon>
        <taxon>Primates</taxon>
        <taxon>Haplorrhini</taxon>
        <taxon>Catarrhini</taxon>
        <taxon>Hominidae</taxon>
        <taxon>Pongo</taxon>
    </lineage>
</organism>
<dbReference type="InterPro" id="IPR002655">
    <property type="entry name" value="Acyl-CoA_oxidase_C"/>
</dbReference>
<feature type="non-terminal residue" evidence="2">
    <location>
        <position position="1"/>
    </location>
</feature>
<evidence type="ECO:0000259" key="1">
    <source>
        <dbReference type="Pfam" id="PF01756"/>
    </source>
</evidence>
<dbReference type="InterPro" id="IPR036250">
    <property type="entry name" value="AcylCo_DH-like_C"/>
</dbReference>
<dbReference type="Pfam" id="PF01756">
    <property type="entry name" value="ACOX"/>
    <property type="match status" value="1"/>
</dbReference>
<comment type="caution">
    <text evidence="2">The sequence shown here is derived from an EMBL/GenBank/DDBJ whole genome shotgun (WGS) entry which is preliminary data.</text>
</comment>
<feature type="domain" description="Acyl-CoA oxidase C-terminal" evidence="1">
    <location>
        <begin position="4"/>
        <end position="62"/>
    </location>
</feature>
<reference evidence="2" key="1">
    <citation type="submission" date="2017-12" db="EMBL/GenBank/DDBJ databases">
        <title>High-resolution comparative analysis of great ape genomes.</title>
        <authorList>
            <person name="Pollen A."/>
            <person name="Hastie A."/>
            <person name="Hormozdiari F."/>
            <person name="Dougherty M."/>
            <person name="Liu R."/>
            <person name="Chaisson M."/>
            <person name="Hoppe E."/>
            <person name="Hill C."/>
            <person name="Pang A."/>
            <person name="Hillier L."/>
            <person name="Baker C."/>
            <person name="Armstrong J."/>
            <person name="Shendure J."/>
            <person name="Paten B."/>
            <person name="Wilson R."/>
            <person name="Chao H."/>
            <person name="Schneider V."/>
            <person name="Ventura M."/>
            <person name="Kronenberg Z."/>
            <person name="Murali S."/>
            <person name="Gordon D."/>
            <person name="Cantsilieris S."/>
            <person name="Munson K."/>
            <person name="Nelson B."/>
            <person name="Raja A."/>
            <person name="Underwood J."/>
            <person name="Diekhans M."/>
            <person name="Fiddes I."/>
            <person name="Haussler D."/>
            <person name="Eichler E."/>
        </authorList>
    </citation>
    <scope>NUCLEOTIDE SEQUENCE [LARGE SCALE GENOMIC DNA]</scope>
    <source>
        <strain evidence="2">Susie</strain>
    </source>
</reference>
<gene>
    <name evidence="2" type="ORF">CR201_G0038812</name>
</gene>
<dbReference type="EMBL" id="NDHI03003532">
    <property type="protein sequence ID" value="PNJ26850.1"/>
    <property type="molecule type" value="Genomic_DNA"/>
</dbReference>
<accession>A0A2J8T1F9</accession>
<evidence type="ECO:0000313" key="2">
    <source>
        <dbReference type="EMBL" id="PNJ26850.1"/>
    </source>
</evidence>
<dbReference type="SUPFAM" id="SSF47203">
    <property type="entry name" value="Acyl-CoA dehydrogenase C-terminal domain-like"/>
    <property type="match status" value="1"/>
</dbReference>
<dbReference type="Gene3D" id="1.20.140.10">
    <property type="entry name" value="Butyryl-CoA Dehydrogenase, subunit A, domain 3"/>
    <property type="match status" value="1"/>
</dbReference>
<name>A0A2J8T1F9_PONAB</name>
<protein>
    <submittedName>
        <fullName evidence="2">ACOX2 isoform 5</fullName>
    </submittedName>
</protein>
<dbReference type="GO" id="GO:0003997">
    <property type="term" value="F:acyl-CoA oxidase activity"/>
    <property type="evidence" value="ECO:0007669"/>
    <property type="project" value="InterPro"/>
</dbReference>
<sequence>EALEKLENEPAIQQVLKRLCDLHAIHGILTNSGDFLHDAFLSGDQVDMARTAYLDLLRLIREIRCKAIHAKEMEKVDSVNLRIKEMEGCHPVN</sequence>
<proteinExistence type="predicted"/>
<dbReference type="GO" id="GO:0006635">
    <property type="term" value="P:fatty acid beta-oxidation"/>
    <property type="evidence" value="ECO:0007669"/>
    <property type="project" value="InterPro"/>
</dbReference>
<dbReference type="GO" id="GO:0005777">
    <property type="term" value="C:peroxisome"/>
    <property type="evidence" value="ECO:0007669"/>
    <property type="project" value="InterPro"/>
</dbReference>
<dbReference type="AlphaFoldDB" id="A0A2J8T1F9"/>